<comment type="caution">
    <text evidence="2">The sequence shown here is derived from an EMBL/GenBank/DDBJ whole genome shotgun (WGS) entry which is preliminary data.</text>
</comment>
<dbReference type="Proteomes" id="UP000230796">
    <property type="component" value="Unassembled WGS sequence"/>
</dbReference>
<dbReference type="AlphaFoldDB" id="A0A2H0VIB9"/>
<dbReference type="EMBL" id="PFAF01000051">
    <property type="protein sequence ID" value="PIR98842.1"/>
    <property type="molecule type" value="Genomic_DNA"/>
</dbReference>
<dbReference type="Gene3D" id="1.10.260.40">
    <property type="entry name" value="lambda repressor-like DNA-binding domains"/>
    <property type="match status" value="1"/>
</dbReference>
<accession>A0A2H0VIB9</accession>
<evidence type="ECO:0000313" key="3">
    <source>
        <dbReference type="Proteomes" id="UP000230796"/>
    </source>
</evidence>
<proteinExistence type="predicted"/>
<evidence type="ECO:0000313" key="2">
    <source>
        <dbReference type="EMBL" id="PIR98842.1"/>
    </source>
</evidence>
<dbReference type="Pfam" id="PF01381">
    <property type="entry name" value="HTH_3"/>
    <property type="match status" value="1"/>
</dbReference>
<feature type="domain" description="HTH cro/C1-type" evidence="1">
    <location>
        <begin position="40"/>
        <end position="94"/>
    </location>
</feature>
<gene>
    <name evidence="2" type="ORF">COT87_02545</name>
</gene>
<organism evidence="2 3">
    <name type="scientific">Candidatus Collierbacteria bacterium CG10_big_fil_rev_8_21_14_0_10_44_9</name>
    <dbReference type="NCBI Taxonomy" id="1974535"/>
    <lineage>
        <taxon>Bacteria</taxon>
        <taxon>Candidatus Collieribacteriota</taxon>
    </lineage>
</organism>
<dbReference type="SMART" id="SM00530">
    <property type="entry name" value="HTH_XRE"/>
    <property type="match status" value="1"/>
</dbReference>
<dbReference type="GO" id="GO:0003677">
    <property type="term" value="F:DNA binding"/>
    <property type="evidence" value="ECO:0007669"/>
    <property type="project" value="InterPro"/>
</dbReference>
<dbReference type="CDD" id="cd00093">
    <property type="entry name" value="HTH_XRE"/>
    <property type="match status" value="1"/>
</dbReference>
<reference evidence="3" key="1">
    <citation type="submission" date="2017-09" db="EMBL/GenBank/DDBJ databases">
        <title>Depth-based differentiation of microbial function through sediment-hosted aquifers and enrichment of novel symbionts in the deep terrestrial subsurface.</title>
        <authorList>
            <person name="Probst A.J."/>
            <person name="Ladd B."/>
            <person name="Jarett J.K."/>
            <person name="Geller-Mcgrath D.E."/>
            <person name="Sieber C.M.K."/>
            <person name="Emerson J.B."/>
            <person name="Anantharaman K."/>
            <person name="Thomas B.C."/>
            <person name="Malmstrom R."/>
            <person name="Stieglmeier M."/>
            <person name="Klingl A."/>
            <person name="Woyke T."/>
            <person name="Ryan C.M."/>
            <person name="Banfield J.F."/>
        </authorList>
    </citation>
    <scope>NUCLEOTIDE SEQUENCE [LARGE SCALE GENOMIC DNA]</scope>
</reference>
<dbReference type="PROSITE" id="PS50943">
    <property type="entry name" value="HTH_CROC1"/>
    <property type="match status" value="1"/>
</dbReference>
<dbReference type="InterPro" id="IPR010982">
    <property type="entry name" value="Lambda_DNA-bd_dom_sf"/>
</dbReference>
<dbReference type="SUPFAM" id="SSF47413">
    <property type="entry name" value="lambda repressor-like DNA-binding domains"/>
    <property type="match status" value="1"/>
</dbReference>
<sequence length="95" mass="10930">MKNNKLGTTYEEYLEEQLRDPEFRKLWEAGEADYQIARQMIKARLEKKMSQRALAKRAKTTQARICELEGQNANPSLATLKRISGALGIKFQLSI</sequence>
<evidence type="ECO:0000259" key="1">
    <source>
        <dbReference type="PROSITE" id="PS50943"/>
    </source>
</evidence>
<dbReference type="InterPro" id="IPR001387">
    <property type="entry name" value="Cro/C1-type_HTH"/>
</dbReference>
<name>A0A2H0VIB9_9BACT</name>
<protein>
    <submittedName>
        <fullName evidence="2">Transcriptional regulator</fullName>
    </submittedName>
</protein>